<dbReference type="InterPro" id="IPR013216">
    <property type="entry name" value="Methyltransf_11"/>
</dbReference>
<accession>A0A4Y9YED3</accession>
<feature type="domain" description="Methyltransferase type 11" evidence="2">
    <location>
        <begin position="49"/>
        <end position="134"/>
    </location>
</feature>
<dbReference type="InterPro" id="IPR039261">
    <property type="entry name" value="FNR_nucleotide-bd"/>
</dbReference>
<dbReference type="OrthoDB" id="436496at2759"/>
<dbReference type="GO" id="GO:0016491">
    <property type="term" value="F:oxidoreductase activity"/>
    <property type="evidence" value="ECO:0007669"/>
    <property type="project" value="InterPro"/>
</dbReference>
<dbReference type="GO" id="GO:0004252">
    <property type="term" value="F:serine-type endopeptidase activity"/>
    <property type="evidence" value="ECO:0007669"/>
    <property type="project" value="InterPro"/>
</dbReference>
<gene>
    <name evidence="3" type="ORF">EVG20_g7491</name>
</gene>
<evidence type="ECO:0000313" key="3">
    <source>
        <dbReference type="EMBL" id="TFY60228.1"/>
    </source>
</evidence>
<dbReference type="SUPFAM" id="SSF52743">
    <property type="entry name" value="Subtilisin-like"/>
    <property type="match status" value="1"/>
</dbReference>
<dbReference type="PRINTS" id="PR00410">
    <property type="entry name" value="PHEHYDRXLASE"/>
</dbReference>
<keyword evidence="4" id="KW-1185">Reference proteome</keyword>
<evidence type="ECO:0008006" key="5">
    <source>
        <dbReference type="Google" id="ProtNLM"/>
    </source>
</evidence>
<reference evidence="3 4" key="1">
    <citation type="submission" date="2019-02" db="EMBL/GenBank/DDBJ databases">
        <title>Genome sequencing of the rare red list fungi Dentipellis fragilis.</title>
        <authorList>
            <person name="Buettner E."/>
            <person name="Kellner H."/>
        </authorList>
    </citation>
    <scope>NUCLEOTIDE SEQUENCE [LARGE SCALE GENOMIC DNA]</scope>
    <source>
        <strain evidence="3 4">DSM 105465</strain>
    </source>
</reference>
<dbReference type="InterPro" id="IPR036852">
    <property type="entry name" value="Peptidase_S8/S53_dom_sf"/>
</dbReference>
<dbReference type="SUPFAM" id="SSF53335">
    <property type="entry name" value="S-adenosyl-L-methionine-dependent methyltransferases"/>
    <property type="match status" value="1"/>
</dbReference>
<protein>
    <recommendedName>
        <fullName evidence="5">FAD-binding FR-type domain-containing protein</fullName>
    </recommendedName>
</protein>
<organism evidence="3 4">
    <name type="scientific">Dentipellis fragilis</name>
    <dbReference type="NCBI Taxonomy" id="205917"/>
    <lineage>
        <taxon>Eukaryota</taxon>
        <taxon>Fungi</taxon>
        <taxon>Dikarya</taxon>
        <taxon>Basidiomycota</taxon>
        <taxon>Agaricomycotina</taxon>
        <taxon>Agaricomycetes</taxon>
        <taxon>Russulales</taxon>
        <taxon>Hericiaceae</taxon>
        <taxon>Dentipellis</taxon>
    </lineage>
</organism>
<evidence type="ECO:0000313" key="4">
    <source>
        <dbReference type="Proteomes" id="UP000298327"/>
    </source>
</evidence>
<dbReference type="Gene3D" id="3.40.50.200">
    <property type="entry name" value="Peptidase S8/S53 domain"/>
    <property type="match status" value="1"/>
</dbReference>
<dbReference type="PANTHER" id="PTHR42815">
    <property type="entry name" value="FAD-BINDING, PUTATIVE (AFU_ORTHOLOGUE AFUA_6G07600)-RELATED"/>
    <property type="match status" value="1"/>
</dbReference>
<dbReference type="Proteomes" id="UP000298327">
    <property type="component" value="Unassembled WGS sequence"/>
</dbReference>
<dbReference type="SUPFAM" id="SSF52343">
    <property type="entry name" value="Ferredoxin reductase-like, C-terminal NADP-linked domain"/>
    <property type="match status" value="1"/>
</dbReference>
<dbReference type="AlphaFoldDB" id="A0A4Y9YED3"/>
<dbReference type="Pfam" id="PF00175">
    <property type="entry name" value="NAD_binding_1"/>
    <property type="match status" value="1"/>
</dbReference>
<evidence type="ECO:0000259" key="1">
    <source>
        <dbReference type="Pfam" id="PF00175"/>
    </source>
</evidence>
<dbReference type="Pfam" id="PF08241">
    <property type="entry name" value="Methyltransf_11"/>
    <property type="match status" value="1"/>
</dbReference>
<dbReference type="InterPro" id="IPR029063">
    <property type="entry name" value="SAM-dependent_MTases_sf"/>
</dbReference>
<feature type="domain" description="Oxidoreductase FAD/NAD(P)-binding" evidence="1">
    <location>
        <begin position="1044"/>
        <end position="1156"/>
    </location>
</feature>
<dbReference type="Gene3D" id="3.40.50.80">
    <property type="entry name" value="Nucleotide-binding domain of ferredoxin-NADP reductase (FNR) module"/>
    <property type="match status" value="1"/>
</dbReference>
<dbReference type="CDD" id="cd02440">
    <property type="entry name" value="AdoMet_MTases"/>
    <property type="match status" value="1"/>
</dbReference>
<name>A0A4Y9YED3_9AGAM</name>
<dbReference type="Gene3D" id="3.40.50.150">
    <property type="entry name" value="Vaccinia Virus protein VP39"/>
    <property type="match status" value="1"/>
</dbReference>
<proteinExistence type="predicted"/>
<dbReference type="GO" id="GO:0008757">
    <property type="term" value="F:S-adenosylmethionine-dependent methyltransferase activity"/>
    <property type="evidence" value="ECO:0007669"/>
    <property type="project" value="InterPro"/>
</dbReference>
<comment type="caution">
    <text evidence="3">The sequence shown here is derived from an EMBL/GenBank/DDBJ whole genome shotgun (WGS) entry which is preliminary data.</text>
</comment>
<dbReference type="EMBL" id="SEOQ01000574">
    <property type="protein sequence ID" value="TFY60228.1"/>
    <property type="molecule type" value="Genomic_DNA"/>
</dbReference>
<dbReference type="GO" id="GO:0006508">
    <property type="term" value="P:proteolysis"/>
    <property type="evidence" value="ECO:0007669"/>
    <property type="project" value="InterPro"/>
</dbReference>
<evidence type="ECO:0000259" key="2">
    <source>
        <dbReference type="Pfam" id="PF08241"/>
    </source>
</evidence>
<dbReference type="STRING" id="205917.A0A4Y9YED3"/>
<dbReference type="InterPro" id="IPR001433">
    <property type="entry name" value="OxRdtase_FAD/NAD-bd"/>
</dbReference>
<sequence>MADNSTYILAGIEAGKEWARLDTMHNARQLPRQQTDASTIRTSSQDPGVGCRLWCLAAKQFPEADVIAVDISPLPPRPTPTNLKFVQADITQTLPFEPESFDIVHIRFVLFHVPHGIALIPKLAQLVAPGGLLLVDDSSASPIIGDDAPAVRQCSEALTTYMRSNHQDPRIADSLETQLRESGLFSDVGAHKVSLPLNTPIADPAAQRLSKAFADSTRSILTGDLPPEVRATGITQELQQACWDELGVKDWDGVVDVVWTWSPSWLTLRRSDRLALGQQVLETCPGPLGPAAPSSNHLCSSPHRHLADDEIPCLFLFPLPRLPIIASSTQSVISSCSSMTMACVNSTTDIWLVYHQASRTCKPATAQLVELELHKYAVMDLEDLLDHVFQQGYVDAKHRPVSWWEQHDGAKLKAGHAVQELLNLGAGRTPETALRLVIADIPTSLWLSYVYVHTPRAHVATQRIRLDVPHLKVDRLAHITNHIFAQGYLPANCRSLVHWKGICGKQIDENAKVEDLLSWGEGVSEEKALRLVIGGLQGWHPGERAIQSKLDLSGTMSMAWTWISEDMPEQHRVFYNRNLPFLPLTTLDADGRPWGSIIAGKQGKPGFIRSPMETTLDIDLRTWVGDPWQENVEAWRTKGGERTDPRFLVAGIGVELSTRRRNKLAGCATSIRQTGENENDYSVRLRVNEAIGNCPKYINVRELVPHTDTHPEVAYRNLHMGDNERLPDELIAFILDADAVFFSTSYEAKPEDAARFPSHVGMNQRAGRPGLVRVRPSDGRTLVLPDYSGNRLMTSLGNIEVTPLAGITIIDYVTGSILYLTGNARTLVGSEALSLMPRQRILTTITTTGYILVRDALPSRQRPGMEPERSPYSPPIKLLREEMENSGQHFDDGAVSVLLSKIDILSPTLAVFKWEVEGSAKDLIIEPGQAAILDFSDFFGKPAYQHMAPTAPSSVNDDRIRTWTISDASEPGKGARAFDLTMRLKPGGAVTGALFAIANKLAEIRPEVLVDMRPMEARVQLVGISGSFVLPPPAEGKEDRMLWIAGGIGITPYLSMLSALVQAKRRADVLLVLSTREPAVLITLLGQALRSGLPEGSKVKLAVFAKGGSVPEVPRGVDVSFHHGRVTDVYWETLNLEDLQSRKAYVCGPKEFEEGVLSGLKALGSIQQDSFDTVSNLARARSQFTDITEGANPGCNSQGFNATTGWDALTGFGTPNYPKLRAAVGLQRS</sequence>
<dbReference type="PANTHER" id="PTHR42815:SF2">
    <property type="entry name" value="FAD-BINDING, PUTATIVE (AFU_ORTHOLOGUE AFUA_6G07600)-RELATED"/>
    <property type="match status" value="1"/>
</dbReference>